<gene>
    <name evidence="5" type="ORF">AS189_08575</name>
</gene>
<dbReference type="Proteomes" id="UP000059574">
    <property type="component" value="Chromosome"/>
</dbReference>
<organism evidence="5 6">
    <name type="scientific">Arthrobacter alpinus</name>
    <dbReference type="NCBI Taxonomy" id="656366"/>
    <lineage>
        <taxon>Bacteria</taxon>
        <taxon>Bacillati</taxon>
        <taxon>Actinomycetota</taxon>
        <taxon>Actinomycetes</taxon>
        <taxon>Micrococcales</taxon>
        <taxon>Micrococcaceae</taxon>
        <taxon>Arthrobacter</taxon>
    </lineage>
</organism>
<dbReference type="Gene3D" id="3.40.50.12780">
    <property type="entry name" value="N-terminal domain of ligase-like"/>
    <property type="match status" value="1"/>
</dbReference>
<evidence type="ECO:0000313" key="6">
    <source>
        <dbReference type="Proteomes" id="UP000059574"/>
    </source>
</evidence>
<dbReference type="InterPro" id="IPR000073">
    <property type="entry name" value="AB_hydrolase_1"/>
</dbReference>
<dbReference type="Gene3D" id="3.30.300.30">
    <property type="match status" value="1"/>
</dbReference>
<evidence type="ECO:0000259" key="3">
    <source>
        <dbReference type="Pfam" id="PF00501"/>
    </source>
</evidence>
<dbReference type="GO" id="GO:0006631">
    <property type="term" value="P:fatty acid metabolic process"/>
    <property type="evidence" value="ECO:0007669"/>
    <property type="project" value="TreeGrafter"/>
</dbReference>
<accession>A0A0S2M3Y8</accession>
<reference evidence="6" key="1">
    <citation type="submission" date="2015-11" db="EMBL/GenBank/DDBJ databases">
        <authorList>
            <person name="Kumar R."/>
            <person name="Singh D."/>
            <person name="Swarnkar M.K."/>
            <person name="Singh A.K."/>
            <person name="Kumar S."/>
        </authorList>
    </citation>
    <scope>NUCLEOTIDE SEQUENCE [LARGE SCALE GENOMIC DNA]</scope>
    <source>
        <strain evidence="6">ERGS4:06</strain>
    </source>
</reference>
<keyword evidence="5" id="KW-0378">Hydrolase</keyword>
<comment type="similarity">
    <text evidence="1">Belongs to the ATP-dependent AMP-binding enzyme family.</text>
</comment>
<dbReference type="EMBL" id="CP013200">
    <property type="protein sequence ID" value="ALO68431.1"/>
    <property type="molecule type" value="Genomic_DNA"/>
</dbReference>
<dbReference type="Pfam" id="PF00561">
    <property type="entry name" value="Abhydrolase_1"/>
    <property type="match status" value="1"/>
</dbReference>
<dbReference type="InterPro" id="IPR029058">
    <property type="entry name" value="AB_hydrolase_fold"/>
</dbReference>
<dbReference type="PROSITE" id="PS00455">
    <property type="entry name" value="AMP_BINDING"/>
    <property type="match status" value="1"/>
</dbReference>
<feature type="domain" description="AB hydrolase-1" evidence="4">
    <location>
        <begin position="55"/>
        <end position="301"/>
    </location>
</feature>
<dbReference type="Gene3D" id="3.40.50.1820">
    <property type="entry name" value="alpha/beta hydrolase"/>
    <property type="match status" value="1"/>
</dbReference>
<dbReference type="GO" id="GO:0016787">
    <property type="term" value="F:hydrolase activity"/>
    <property type="evidence" value="ECO:0007669"/>
    <property type="project" value="UniProtKB-KW"/>
</dbReference>
<dbReference type="PANTHER" id="PTHR43201">
    <property type="entry name" value="ACYL-COA SYNTHETASE"/>
    <property type="match status" value="1"/>
</dbReference>
<proteinExistence type="inferred from homology"/>
<reference evidence="5 6" key="2">
    <citation type="journal article" date="2016" name="J. Biotechnol.">
        <title>Complete genome sequence of Arthrobacter alpinus ERGS4:06, a yellow pigmented bacterium tolerant to cold and radiations isolated from Sikkim Himalaya.</title>
        <authorList>
            <person name="Kumar R."/>
            <person name="Singh D."/>
            <person name="Swarnkar M.K."/>
            <person name="Singh A.K."/>
            <person name="Kumar S."/>
        </authorList>
    </citation>
    <scope>NUCLEOTIDE SEQUENCE [LARGE SCALE GENOMIC DNA]</scope>
    <source>
        <strain evidence="5 6">ERGS4:06</strain>
    </source>
</reference>
<feature type="domain" description="AMP-dependent synthetase/ligase" evidence="3">
    <location>
        <begin position="357"/>
        <end position="742"/>
    </location>
</feature>
<evidence type="ECO:0000259" key="4">
    <source>
        <dbReference type="Pfam" id="PF00561"/>
    </source>
</evidence>
<protein>
    <submittedName>
        <fullName evidence="5">Hydrolase</fullName>
    </submittedName>
</protein>
<sequence length="898" mass="92704">MAPVPQPWPGVEARWRQVRSVASTAAVDPEGTSRTWHYLDNESDVQATGLEPRGTLLCVHGNPTWSYLWRTLLAGATSPETLATGGPWRVIAVDQLDMGFSERTGTFRRLADRITDLSDFTAELGLSGPVVSVGHDWGGLISLGWATRHKDQLAAVVLTNTAVHPAGFSLPPALTLALHPAVHKWGTTTSSAFLRVTHSLAAPTLANDVRDAFMAPYQTIARRAGVGNFVADIPATPAHPSWAALDAVSTDISTLDVPALMLWGPKDPVFSDRYLRDLLTRLPQAQVHRFEGASHLVQEDRDIATPAFAWLADNVAGSDAGATADPAAGTPGAAGGAGGGAASAGADGYVSMLAEVDARRSDTTTAVVDMLPGGGTRALTWAQLSRDVDDLAAGLRELGVKAGDRVNLLVPPGINLTTLIYACLRLGAVIVVADAGLGTKGLSRAIKGAGPDFLIGIERALAGARLYNWPGIRIAAEDSTGSTAAVKKALFNVAATVPQLMANGRVTRLAGYPTAFTAPEPDADAAVLFTSGSTGPAKGVVYTHRRLAAMRDTLKESYNLAAGTALVAGFAPFALLGPALGATTVTPDMDVTSPRTLTAKALAEAAAAINATVVFASPAALVNVVATADELSPELKKVMAGVELLLSAGAPLGHTLLTRVQELAANAALHTPYGMTEALPITDIDLPGILAAGVGNGVCVGTAVAGATVSIAPITAAGLVLESTTAANVTGEILVSAPHVKDRYDRLWITEQHSVSIPGWHRTGDVGHLDTEGRLWVEGRMEHILTTPAGVKTPVAPEQAIETVAGVARAAVVGVGPMGTQAAVAIVETTPAVKRPGLAPAPLAAAVRAASLSVGLPLAAVLTIDAMPTDVRHNSKIDRAKLSRWAARMLAGEKAGQP</sequence>
<dbReference type="PANTHER" id="PTHR43201:SF5">
    <property type="entry name" value="MEDIUM-CHAIN ACYL-COA LIGASE ACSF2, MITOCHONDRIAL"/>
    <property type="match status" value="1"/>
</dbReference>
<dbReference type="InterPro" id="IPR000873">
    <property type="entry name" value="AMP-dep_synth/lig_dom"/>
</dbReference>
<evidence type="ECO:0000256" key="1">
    <source>
        <dbReference type="ARBA" id="ARBA00006432"/>
    </source>
</evidence>
<dbReference type="SUPFAM" id="SSF56801">
    <property type="entry name" value="Acetyl-CoA synthetase-like"/>
    <property type="match status" value="1"/>
</dbReference>
<dbReference type="GO" id="GO:0031956">
    <property type="term" value="F:medium-chain fatty acid-CoA ligase activity"/>
    <property type="evidence" value="ECO:0007669"/>
    <property type="project" value="TreeGrafter"/>
</dbReference>
<dbReference type="AlphaFoldDB" id="A0A0S2M3Y8"/>
<evidence type="ECO:0000313" key="5">
    <source>
        <dbReference type="EMBL" id="ALO68431.1"/>
    </source>
</evidence>
<name>A0A0S2M3Y8_9MICC</name>
<dbReference type="Pfam" id="PF00501">
    <property type="entry name" value="AMP-binding"/>
    <property type="match status" value="1"/>
</dbReference>
<dbReference type="InterPro" id="IPR045851">
    <property type="entry name" value="AMP-bd_C_sf"/>
</dbReference>
<dbReference type="InterPro" id="IPR020845">
    <property type="entry name" value="AMP-binding_CS"/>
</dbReference>
<keyword evidence="2" id="KW-0436">Ligase</keyword>
<dbReference type="InterPro" id="IPR042099">
    <property type="entry name" value="ANL_N_sf"/>
</dbReference>
<dbReference type="SUPFAM" id="SSF53474">
    <property type="entry name" value="alpha/beta-Hydrolases"/>
    <property type="match status" value="1"/>
</dbReference>
<evidence type="ECO:0000256" key="2">
    <source>
        <dbReference type="ARBA" id="ARBA00022598"/>
    </source>
</evidence>